<evidence type="ECO:0000313" key="2">
    <source>
        <dbReference type="EMBL" id="NWJ47637.1"/>
    </source>
</evidence>
<evidence type="ECO:0000313" key="3">
    <source>
        <dbReference type="EMBL" id="WJW69548.1"/>
    </source>
</evidence>
<dbReference type="SUPFAM" id="SSF54637">
    <property type="entry name" value="Thioesterase/thiol ester dehydrase-isomerase"/>
    <property type="match status" value="2"/>
</dbReference>
<evidence type="ECO:0000313" key="4">
    <source>
        <dbReference type="Proteomes" id="UP000521676"/>
    </source>
</evidence>
<name>A0A8T7M685_9CHLR</name>
<protein>
    <submittedName>
        <fullName evidence="3">Thioesterase</fullName>
    </submittedName>
</protein>
<dbReference type="InterPro" id="IPR002864">
    <property type="entry name" value="Acyl-ACP_thioesterase_NHD"/>
</dbReference>
<feature type="domain" description="Acyl-ACP thioesterase N-terminal hotdog" evidence="1">
    <location>
        <begin position="10"/>
        <end position="129"/>
    </location>
</feature>
<dbReference type="EMBL" id="CP128400">
    <property type="protein sequence ID" value="WJW69548.1"/>
    <property type="molecule type" value="Genomic_DNA"/>
</dbReference>
<dbReference type="Gene3D" id="3.10.129.10">
    <property type="entry name" value="Hotdog Thioesterase"/>
    <property type="match status" value="1"/>
</dbReference>
<sequence length="263" mass="29909">MEQNEIKTRRFDFTYSVRFDEVDMFGYLTPASASRYMQDIARRDAAEVELPAGFNWLAKRTLIDFNCPIPACSNFQTVTFPIGFSRVTAQRAYEFRLESDNATLPAIKARTLWVYVDAKGHPARIPPEAATIWLHNGAQPQLNDPMWLPFPTTAPLETTGSVPFSRLDILAHMNNTAYFEVLDDAGWGALLTAGINPLNPPGALLPLHYDIEYMGIAEFGDALTFLNWFSPNPAYSTEFERLQQIRRGDVLVARARSRWRWLK</sequence>
<dbReference type="Proteomes" id="UP001431572">
    <property type="component" value="Chromosome 2"/>
</dbReference>
<dbReference type="GO" id="GO:0016790">
    <property type="term" value="F:thiolester hydrolase activity"/>
    <property type="evidence" value="ECO:0007669"/>
    <property type="project" value="InterPro"/>
</dbReference>
<accession>A0A8T7M685</accession>
<proteinExistence type="predicted"/>
<dbReference type="RefSeq" id="WP_341471426.1">
    <property type="nucleotide sequence ID" value="NZ_CP128400.1"/>
</dbReference>
<reference evidence="3" key="2">
    <citation type="journal article" date="2024" name="Nature">
        <title>Anoxygenic phototroph of the Chloroflexota uses a type I reaction centre.</title>
        <authorList>
            <person name="Tsuji J.M."/>
            <person name="Shaw N.A."/>
            <person name="Nagashima S."/>
            <person name="Venkiteswaran J.J."/>
            <person name="Schiff S.L."/>
            <person name="Watanabe T."/>
            <person name="Fukui M."/>
            <person name="Hanada S."/>
            <person name="Tank M."/>
            <person name="Neufeld J.D."/>
        </authorList>
    </citation>
    <scope>NUCLEOTIDE SEQUENCE</scope>
    <source>
        <strain evidence="3">L227-S17</strain>
    </source>
</reference>
<dbReference type="EMBL" id="JACATZ010000003">
    <property type="protein sequence ID" value="NWJ47637.1"/>
    <property type="molecule type" value="Genomic_DNA"/>
</dbReference>
<keyword evidence="5" id="KW-1185">Reference proteome</keyword>
<evidence type="ECO:0000313" key="5">
    <source>
        <dbReference type="Proteomes" id="UP001431572"/>
    </source>
</evidence>
<dbReference type="InterPro" id="IPR029069">
    <property type="entry name" value="HotDog_dom_sf"/>
</dbReference>
<dbReference type="Pfam" id="PF01643">
    <property type="entry name" value="Acyl-ACP_TE"/>
    <property type="match status" value="1"/>
</dbReference>
<dbReference type="AlphaFoldDB" id="A0A8T7M685"/>
<reference evidence="2 4" key="1">
    <citation type="submission" date="2020-06" db="EMBL/GenBank/DDBJ databases">
        <title>Anoxygenic phototrophic Chloroflexota member uses a Type I reaction center.</title>
        <authorList>
            <person name="Tsuji J.M."/>
            <person name="Shaw N.A."/>
            <person name="Nagashima S."/>
            <person name="Venkiteswaran J."/>
            <person name="Schiff S.L."/>
            <person name="Hanada S."/>
            <person name="Tank M."/>
            <person name="Neufeld J.D."/>
        </authorList>
    </citation>
    <scope>NUCLEOTIDE SEQUENCE [LARGE SCALE GENOMIC DNA]</scope>
    <source>
        <strain evidence="2">L227-S17</strain>
    </source>
</reference>
<dbReference type="GO" id="GO:0006633">
    <property type="term" value="P:fatty acid biosynthetic process"/>
    <property type="evidence" value="ECO:0007669"/>
    <property type="project" value="InterPro"/>
</dbReference>
<dbReference type="Proteomes" id="UP000521676">
    <property type="component" value="Unassembled WGS sequence"/>
</dbReference>
<evidence type="ECO:0000259" key="1">
    <source>
        <dbReference type="Pfam" id="PF01643"/>
    </source>
</evidence>
<organism evidence="2 4">
    <name type="scientific">Candidatus Chlorohelix allophototropha</name>
    <dbReference type="NCBI Taxonomy" id="3003348"/>
    <lineage>
        <taxon>Bacteria</taxon>
        <taxon>Bacillati</taxon>
        <taxon>Chloroflexota</taxon>
        <taxon>Chloroflexia</taxon>
        <taxon>Candidatus Chloroheliales</taxon>
        <taxon>Candidatus Chloroheliaceae</taxon>
        <taxon>Candidatus Chlorohelix</taxon>
    </lineage>
</organism>
<gene>
    <name evidence="2" type="ORF">HXX08_17420</name>
    <name evidence="3" type="ORF">OZ401_003168</name>
</gene>